<dbReference type="InterPro" id="IPR050250">
    <property type="entry name" value="Macrolide_Exporter_MacB"/>
</dbReference>
<feature type="transmembrane region" description="Helical" evidence="6">
    <location>
        <begin position="446"/>
        <end position="469"/>
    </location>
</feature>
<keyword evidence="5 6" id="KW-0472">Membrane</keyword>
<keyword evidence="2" id="KW-1003">Cell membrane</keyword>
<keyword evidence="4 6" id="KW-1133">Transmembrane helix</keyword>
<feature type="transmembrane region" description="Helical" evidence="6">
    <location>
        <begin position="369"/>
        <end position="389"/>
    </location>
</feature>
<dbReference type="PANTHER" id="PTHR30572:SF9">
    <property type="entry name" value="ABC TRANSPORTER PERMEASE PROTEIN"/>
    <property type="match status" value="1"/>
</dbReference>
<reference evidence="8" key="1">
    <citation type="submission" date="2020-08" db="EMBL/GenBank/DDBJ databases">
        <title>Genome public.</title>
        <authorList>
            <person name="Liu C."/>
            <person name="Sun Q."/>
        </authorList>
    </citation>
    <scope>NUCLEOTIDE SEQUENCE</scope>
    <source>
        <strain evidence="8">NSJ-54</strain>
    </source>
</reference>
<feature type="domain" description="ABC3 transporter permease C-terminal" evidence="7">
    <location>
        <begin position="328"/>
        <end position="409"/>
    </location>
</feature>
<dbReference type="AlphaFoldDB" id="A0A926IBH1"/>
<name>A0A926IBH1_9FIRM</name>
<comment type="caution">
    <text evidence="8">The sequence shown here is derived from an EMBL/GenBank/DDBJ whole genome shotgun (WGS) entry which is preliminary data.</text>
</comment>
<dbReference type="GO" id="GO:0005886">
    <property type="term" value="C:plasma membrane"/>
    <property type="evidence" value="ECO:0007669"/>
    <property type="project" value="UniProtKB-SubCell"/>
</dbReference>
<evidence type="ECO:0000256" key="2">
    <source>
        <dbReference type="ARBA" id="ARBA00022475"/>
    </source>
</evidence>
<keyword evidence="9" id="KW-1185">Reference proteome</keyword>
<dbReference type="InterPro" id="IPR003838">
    <property type="entry name" value="ABC3_permease_C"/>
</dbReference>
<organism evidence="8 9">
    <name type="scientific">Zongyangia hominis</name>
    <dbReference type="NCBI Taxonomy" id="2763677"/>
    <lineage>
        <taxon>Bacteria</taxon>
        <taxon>Bacillati</taxon>
        <taxon>Bacillota</taxon>
        <taxon>Clostridia</taxon>
        <taxon>Eubacteriales</taxon>
        <taxon>Oscillospiraceae</taxon>
        <taxon>Zongyangia</taxon>
    </lineage>
</organism>
<dbReference type="GO" id="GO:0022857">
    <property type="term" value="F:transmembrane transporter activity"/>
    <property type="evidence" value="ECO:0007669"/>
    <property type="project" value="TreeGrafter"/>
</dbReference>
<evidence type="ECO:0000256" key="5">
    <source>
        <dbReference type="ARBA" id="ARBA00023136"/>
    </source>
</evidence>
<comment type="subcellular location">
    <subcellularLocation>
        <location evidence="1">Cell membrane</location>
        <topology evidence="1">Multi-pass membrane protein</topology>
    </subcellularLocation>
</comment>
<evidence type="ECO:0000256" key="1">
    <source>
        <dbReference type="ARBA" id="ARBA00004651"/>
    </source>
</evidence>
<evidence type="ECO:0000256" key="3">
    <source>
        <dbReference type="ARBA" id="ARBA00022692"/>
    </source>
</evidence>
<proteinExistence type="predicted"/>
<protein>
    <submittedName>
        <fullName evidence="8">ABC transporter permease</fullName>
    </submittedName>
</protein>
<feature type="transmembrane region" description="Helical" evidence="6">
    <location>
        <begin position="325"/>
        <end position="349"/>
    </location>
</feature>
<dbReference type="PANTHER" id="PTHR30572">
    <property type="entry name" value="MEMBRANE COMPONENT OF TRANSPORTER-RELATED"/>
    <property type="match status" value="1"/>
</dbReference>
<evidence type="ECO:0000256" key="6">
    <source>
        <dbReference type="SAM" id="Phobius"/>
    </source>
</evidence>
<dbReference type="EMBL" id="JACRTC010000008">
    <property type="protein sequence ID" value="MBC8571231.1"/>
    <property type="molecule type" value="Genomic_DNA"/>
</dbReference>
<gene>
    <name evidence="8" type="ORF">H8709_10380</name>
</gene>
<evidence type="ECO:0000313" key="9">
    <source>
        <dbReference type="Proteomes" id="UP000660861"/>
    </source>
</evidence>
<sequence length="481" mass="51682">MGIGKRAFLYLTRKKGKTALLLGLLFLMTTLALIALGIQRGASDAAEDLRLSFGSTFTLKVRYDGENPDLWKIEDVIVDGKVQGSTKIYTGPVIDDALIDKVLAIDGVERYVIDSITHFLYTEGLDIVPGAYASTVEEDPNDIYWAHALDFQVTGDSELHSAFRTGALEIVAGRHIQPGGQGEVLISDVMAQRSGLTVGDTFTASGREGLEVPDGDYETVTAGPFTMHIVGIFKINAALPPSSYLTIESWYPENYVFMDTSHEDVLGSGGKYSSATFFVEDPKELDRVIGEAEDIEGLDPMYFTIRRDDALYRSSAGPLQTMSSLSLILIIVVLLGCAFLIYLILSMGVKSRGHEIGVLLSMGVSKWKILWQQLLECLLVFAVAFLLSWGSASLLASPVGNAVLSAASPPQGEVKAPEYVMLEGFVYDAPARTPVSIDIPLGPGEIASVAAAGCAVIALSITLAGVPILKKKPKDVLSSMS</sequence>
<dbReference type="Pfam" id="PF02687">
    <property type="entry name" value="FtsX"/>
    <property type="match status" value="1"/>
</dbReference>
<keyword evidence="3 6" id="KW-0812">Transmembrane</keyword>
<dbReference type="RefSeq" id="WP_262398313.1">
    <property type="nucleotide sequence ID" value="NZ_JACRTC010000008.1"/>
</dbReference>
<dbReference type="Proteomes" id="UP000660861">
    <property type="component" value="Unassembled WGS sequence"/>
</dbReference>
<evidence type="ECO:0000259" key="7">
    <source>
        <dbReference type="Pfam" id="PF02687"/>
    </source>
</evidence>
<accession>A0A926IBH1</accession>
<evidence type="ECO:0000256" key="4">
    <source>
        <dbReference type="ARBA" id="ARBA00022989"/>
    </source>
</evidence>
<evidence type="ECO:0000313" key="8">
    <source>
        <dbReference type="EMBL" id="MBC8571231.1"/>
    </source>
</evidence>